<evidence type="ECO:0000259" key="6">
    <source>
        <dbReference type="Pfam" id="PF07732"/>
    </source>
</evidence>
<evidence type="ECO:0000256" key="2">
    <source>
        <dbReference type="ARBA" id="ARBA00022723"/>
    </source>
</evidence>
<dbReference type="PROSITE" id="PS00079">
    <property type="entry name" value="MULTICOPPER_OXIDASE1"/>
    <property type="match status" value="1"/>
</dbReference>
<dbReference type="Pfam" id="PF07731">
    <property type="entry name" value="Cu-oxidase_2"/>
    <property type="match status" value="1"/>
</dbReference>
<dbReference type="InterPro" id="IPR008972">
    <property type="entry name" value="Cupredoxin"/>
</dbReference>
<reference evidence="7 8" key="1">
    <citation type="journal article" date="2014" name="Nat. Commun.">
        <title>Molecular traces of alternative social organization in a termite genome.</title>
        <authorList>
            <person name="Terrapon N."/>
            <person name="Li C."/>
            <person name="Robertson H.M."/>
            <person name="Ji L."/>
            <person name="Meng X."/>
            <person name="Booth W."/>
            <person name="Chen Z."/>
            <person name="Childers C.P."/>
            <person name="Glastad K.M."/>
            <person name="Gokhale K."/>
            <person name="Gowin J."/>
            <person name="Gronenberg W."/>
            <person name="Hermansen R.A."/>
            <person name="Hu H."/>
            <person name="Hunt B.G."/>
            <person name="Huylmans A.K."/>
            <person name="Khalil S.M."/>
            <person name="Mitchell R.D."/>
            <person name="Munoz-Torres M.C."/>
            <person name="Mustard J.A."/>
            <person name="Pan H."/>
            <person name="Reese J.T."/>
            <person name="Scharf M.E."/>
            <person name="Sun F."/>
            <person name="Vogel H."/>
            <person name="Xiao J."/>
            <person name="Yang W."/>
            <person name="Yang Z."/>
            <person name="Yang Z."/>
            <person name="Zhou J."/>
            <person name="Zhu J."/>
            <person name="Brent C.S."/>
            <person name="Elsik C.G."/>
            <person name="Goodisman M.A."/>
            <person name="Liberles D.A."/>
            <person name="Roe R.M."/>
            <person name="Vargo E.L."/>
            <person name="Vilcinskas A."/>
            <person name="Wang J."/>
            <person name="Bornberg-Bauer E."/>
            <person name="Korb J."/>
            <person name="Zhang G."/>
            <person name="Liebig J."/>
        </authorList>
    </citation>
    <scope>NUCLEOTIDE SEQUENCE [LARGE SCALE GENOMIC DNA]</scope>
    <source>
        <tissue evidence="7">Whole organism</tissue>
    </source>
</reference>
<organism evidence="7 8">
    <name type="scientific">Zootermopsis nevadensis</name>
    <name type="common">Dampwood termite</name>
    <dbReference type="NCBI Taxonomy" id="136037"/>
    <lineage>
        <taxon>Eukaryota</taxon>
        <taxon>Metazoa</taxon>
        <taxon>Ecdysozoa</taxon>
        <taxon>Arthropoda</taxon>
        <taxon>Hexapoda</taxon>
        <taxon>Insecta</taxon>
        <taxon>Pterygota</taxon>
        <taxon>Neoptera</taxon>
        <taxon>Polyneoptera</taxon>
        <taxon>Dictyoptera</taxon>
        <taxon>Blattodea</taxon>
        <taxon>Blattoidea</taxon>
        <taxon>Termitoidae</taxon>
        <taxon>Termopsidae</taxon>
        <taxon>Zootermopsis</taxon>
    </lineage>
</organism>
<feature type="non-terminal residue" evidence="7">
    <location>
        <position position="1"/>
    </location>
</feature>
<evidence type="ECO:0000313" key="7">
    <source>
        <dbReference type="EMBL" id="KDR20236.1"/>
    </source>
</evidence>
<dbReference type="InterPro" id="IPR001117">
    <property type="entry name" value="Cu-oxidase_2nd"/>
</dbReference>
<dbReference type="Proteomes" id="UP000027135">
    <property type="component" value="Unassembled WGS sequence"/>
</dbReference>
<evidence type="ECO:0000259" key="4">
    <source>
        <dbReference type="Pfam" id="PF00394"/>
    </source>
</evidence>
<keyword evidence="3" id="KW-0560">Oxidoreductase</keyword>
<dbReference type="InParanoid" id="A0A067R982"/>
<dbReference type="InterPro" id="IPR011706">
    <property type="entry name" value="Cu-oxidase_C"/>
</dbReference>
<dbReference type="STRING" id="136037.A0A067R982"/>
<dbReference type="GO" id="GO:0006826">
    <property type="term" value="P:iron ion transport"/>
    <property type="evidence" value="ECO:0007669"/>
    <property type="project" value="TreeGrafter"/>
</dbReference>
<dbReference type="Pfam" id="PF07732">
    <property type="entry name" value="Cu-oxidase_3"/>
    <property type="match status" value="1"/>
</dbReference>
<comment type="similarity">
    <text evidence="1">Belongs to the multicopper oxidase family.</text>
</comment>
<dbReference type="SUPFAM" id="SSF49503">
    <property type="entry name" value="Cupredoxins"/>
    <property type="match status" value="3"/>
</dbReference>
<dbReference type="GO" id="GO:0016491">
    <property type="term" value="F:oxidoreductase activity"/>
    <property type="evidence" value="ECO:0007669"/>
    <property type="project" value="UniProtKB-KW"/>
</dbReference>
<proteinExistence type="inferred from homology"/>
<protein>
    <recommendedName>
        <fullName evidence="9">Laccase-4</fullName>
    </recommendedName>
</protein>
<evidence type="ECO:0008006" key="9">
    <source>
        <dbReference type="Google" id="ProtNLM"/>
    </source>
</evidence>
<dbReference type="InterPro" id="IPR033138">
    <property type="entry name" value="Cu_oxidase_CS"/>
</dbReference>
<dbReference type="PANTHER" id="PTHR11709:SF232">
    <property type="entry name" value="STRAW, ISOFORM G"/>
    <property type="match status" value="1"/>
</dbReference>
<gene>
    <name evidence="7" type="ORF">L798_05545</name>
</gene>
<dbReference type="FunFam" id="2.60.40.420:FF:000045">
    <property type="entry name" value="Laccase 2"/>
    <property type="match status" value="1"/>
</dbReference>
<dbReference type="EMBL" id="KK852613">
    <property type="protein sequence ID" value="KDR20236.1"/>
    <property type="molecule type" value="Genomic_DNA"/>
</dbReference>
<dbReference type="GO" id="GO:0005886">
    <property type="term" value="C:plasma membrane"/>
    <property type="evidence" value="ECO:0007669"/>
    <property type="project" value="TreeGrafter"/>
</dbReference>
<keyword evidence="2" id="KW-0479">Metal-binding</keyword>
<feature type="domain" description="Plastocyanin-like" evidence="4">
    <location>
        <begin position="258"/>
        <end position="373"/>
    </location>
</feature>
<evidence type="ECO:0000313" key="8">
    <source>
        <dbReference type="Proteomes" id="UP000027135"/>
    </source>
</evidence>
<dbReference type="AlphaFoldDB" id="A0A067R982"/>
<dbReference type="PANTHER" id="PTHR11709">
    <property type="entry name" value="MULTI-COPPER OXIDASE"/>
    <property type="match status" value="1"/>
</dbReference>
<feature type="domain" description="Plastocyanin-like" evidence="6">
    <location>
        <begin position="60"/>
        <end position="162"/>
    </location>
</feature>
<dbReference type="PROSITE" id="PS00080">
    <property type="entry name" value="MULTICOPPER_OXIDASE2"/>
    <property type="match status" value="1"/>
</dbReference>
<dbReference type="eggNOG" id="KOG1263">
    <property type="taxonomic scope" value="Eukaryota"/>
</dbReference>
<dbReference type="InterPro" id="IPR002355">
    <property type="entry name" value="Cu_oxidase_Cu_BS"/>
</dbReference>
<dbReference type="CDD" id="cd13905">
    <property type="entry name" value="CuRO_3_tcLLC2_insect_like"/>
    <property type="match status" value="1"/>
</dbReference>
<dbReference type="CDD" id="cd13858">
    <property type="entry name" value="CuRO_1_tcLCC2_insect_like"/>
    <property type="match status" value="1"/>
</dbReference>
<dbReference type="Gene3D" id="2.60.40.420">
    <property type="entry name" value="Cupredoxins - blue copper proteins"/>
    <property type="match status" value="3"/>
</dbReference>
<feature type="non-terminal residue" evidence="7">
    <location>
        <position position="635"/>
    </location>
</feature>
<evidence type="ECO:0000256" key="1">
    <source>
        <dbReference type="ARBA" id="ARBA00010609"/>
    </source>
</evidence>
<accession>A0A067R982</accession>
<evidence type="ECO:0000256" key="3">
    <source>
        <dbReference type="ARBA" id="ARBA00023002"/>
    </source>
</evidence>
<dbReference type="GO" id="GO:0005507">
    <property type="term" value="F:copper ion binding"/>
    <property type="evidence" value="ECO:0007669"/>
    <property type="project" value="InterPro"/>
</dbReference>
<keyword evidence="8" id="KW-1185">Reference proteome</keyword>
<name>A0A067R982_ZOONE</name>
<dbReference type="OMA" id="CDIAPGS"/>
<dbReference type="CDD" id="cd13884">
    <property type="entry name" value="CuRO_2_tcLCC_insect_like"/>
    <property type="match status" value="1"/>
</dbReference>
<dbReference type="InterPro" id="IPR011707">
    <property type="entry name" value="Cu-oxidase-like_N"/>
</dbReference>
<evidence type="ECO:0000259" key="5">
    <source>
        <dbReference type="Pfam" id="PF07731"/>
    </source>
</evidence>
<sequence length="635" mass="70871">PCYRNCQEGQPMTCVYNFTVGEYVTMRENFCTSCTTVKGLLGDAAACRAPGCIAGGGRVRIVSAVNHQIPGPKIEVCLGDRVVVQVTNHFSSEGVVIHWHGTHQRGTPYMDGTPYLTQCPILPYTSFVYDFIADTPGTHMWHAHIGFEEADGVFGTMIVRRPAAKELHSSLYDEDLSEHSMIVWHWFGKSTREVLTVSKYTGTRSSGEGLIINGLGGLEAFELPPEEDTFDTMPREVFTVEQRKTHLIQCQERCSLLNRVKFLCLYPINNTSKSCVIAHLQGQRYRFRVIYNNQIPCPVQLSVQNHSLLVIASDGASFTPVPANSIMLNGGERYDFILEANQTDNNYWIRFRGLGNCENDARKVHQEAVLHYADADEALPEAEPTYEDAVATGMVVNPIGAIAYNYSGNELTYVAELENVDVEQAQNISGDVNQIIYIEFRNSMYVSEDIVGPWPQVNSRTFSYPSFPLLTQRHEITQDMYCTDEDVCVDGSFCACSYLYDIELGSLVEIVFIDLGRGGGDHPFHMHGGQFHVVAQNVIDGDISKQIVRELNEQNGISKNLGGPLKDTVSVPSSGYAVIRFVADNPGFWFFHCHITSHADMGMGFVLKVGDFDEMPYPPYDFPRCGNWEPGTEND</sequence>
<dbReference type="InterPro" id="IPR045087">
    <property type="entry name" value="Cu-oxidase_fam"/>
</dbReference>
<feature type="domain" description="Plastocyanin-like" evidence="5">
    <location>
        <begin position="491"/>
        <end position="610"/>
    </location>
</feature>
<dbReference type="Pfam" id="PF00394">
    <property type="entry name" value="Cu-oxidase"/>
    <property type="match status" value="1"/>
</dbReference>